<proteinExistence type="predicted"/>
<dbReference type="Proteomes" id="UP000676336">
    <property type="component" value="Unassembled WGS sequence"/>
</dbReference>
<protein>
    <submittedName>
        <fullName evidence="1">Uncharacterized protein</fullName>
    </submittedName>
</protein>
<evidence type="ECO:0000313" key="2">
    <source>
        <dbReference type="Proteomes" id="UP000676336"/>
    </source>
</evidence>
<sequence length="68" mass="7795">MRQIVKNTFGRPITIDLLEKLQLPTSNNNNNNNNNNTTQITNVNVVNQSLLNHQQQHSTPILQQPLYT</sequence>
<evidence type="ECO:0000313" key="1">
    <source>
        <dbReference type="EMBL" id="CAF5056648.1"/>
    </source>
</evidence>
<dbReference type="AlphaFoldDB" id="A0A8S3E2D5"/>
<dbReference type="EMBL" id="CAJOBI010227532">
    <property type="protein sequence ID" value="CAF5056648.1"/>
    <property type="molecule type" value="Genomic_DNA"/>
</dbReference>
<gene>
    <name evidence="1" type="ORF">SMN809_LOCUS59515</name>
</gene>
<name>A0A8S3E2D5_9BILA</name>
<organism evidence="1 2">
    <name type="scientific">Rotaria magnacalcarata</name>
    <dbReference type="NCBI Taxonomy" id="392030"/>
    <lineage>
        <taxon>Eukaryota</taxon>
        <taxon>Metazoa</taxon>
        <taxon>Spiralia</taxon>
        <taxon>Gnathifera</taxon>
        <taxon>Rotifera</taxon>
        <taxon>Eurotatoria</taxon>
        <taxon>Bdelloidea</taxon>
        <taxon>Philodinida</taxon>
        <taxon>Philodinidae</taxon>
        <taxon>Rotaria</taxon>
    </lineage>
</organism>
<reference evidence="1" key="1">
    <citation type="submission" date="2021-02" db="EMBL/GenBank/DDBJ databases">
        <authorList>
            <person name="Nowell W R."/>
        </authorList>
    </citation>
    <scope>NUCLEOTIDE SEQUENCE</scope>
</reference>
<feature type="non-terminal residue" evidence="1">
    <location>
        <position position="68"/>
    </location>
</feature>
<comment type="caution">
    <text evidence="1">The sequence shown here is derived from an EMBL/GenBank/DDBJ whole genome shotgun (WGS) entry which is preliminary data.</text>
</comment>
<accession>A0A8S3E2D5</accession>